<gene>
    <name evidence="7" type="ORF">G443_000109</name>
</gene>
<reference evidence="7 8" key="2">
    <citation type="submission" date="2022-06" db="EMBL/GenBank/DDBJ databases">
        <title>Genomic Encyclopedia of Type Strains, Phase I: the one thousand microbial genomes (KMG-I) project.</title>
        <authorList>
            <person name="Kyrpides N."/>
        </authorList>
    </citation>
    <scope>NUCLEOTIDE SEQUENCE [LARGE SCALE GENOMIC DNA]</scope>
    <source>
        <strain evidence="7 8">DSM 43889</strain>
    </source>
</reference>
<protein>
    <submittedName>
        <fullName evidence="7">Glycosyltransferase like family 2</fullName>
    </submittedName>
</protein>
<dbReference type="EMBL" id="AUBJ02000001">
    <property type="protein sequence ID" value="MCP2329839.1"/>
    <property type="molecule type" value="Genomic_DNA"/>
</dbReference>
<keyword evidence="4" id="KW-0808">Transferase</keyword>
<evidence type="ECO:0000313" key="8">
    <source>
        <dbReference type="Proteomes" id="UP000791080"/>
    </source>
</evidence>
<evidence type="ECO:0000256" key="5">
    <source>
        <dbReference type="SAM" id="MobiDB-lite"/>
    </source>
</evidence>
<dbReference type="InterPro" id="IPR001173">
    <property type="entry name" value="Glyco_trans_2-like"/>
</dbReference>
<dbReference type="PANTHER" id="PTHR43179:SF12">
    <property type="entry name" value="GALACTOFURANOSYLTRANSFERASE GLFT2"/>
    <property type="match status" value="1"/>
</dbReference>
<evidence type="ECO:0000256" key="1">
    <source>
        <dbReference type="ARBA" id="ARBA00004776"/>
    </source>
</evidence>
<dbReference type="Proteomes" id="UP000791080">
    <property type="component" value="Unassembled WGS sequence"/>
</dbReference>
<feature type="compositionally biased region" description="Basic and acidic residues" evidence="5">
    <location>
        <begin position="290"/>
        <end position="305"/>
    </location>
</feature>
<reference evidence="7 8" key="1">
    <citation type="submission" date="2013-07" db="EMBL/GenBank/DDBJ databases">
        <authorList>
            <consortium name="DOE Joint Genome Institute"/>
            <person name="Reeve W."/>
            <person name="Huntemann M."/>
            <person name="Han J."/>
            <person name="Chen A."/>
            <person name="Kyrpides N."/>
            <person name="Mavromatis K."/>
            <person name="Markowitz V."/>
            <person name="Palaniappan K."/>
            <person name="Ivanova N."/>
            <person name="Schaumberg A."/>
            <person name="Pati A."/>
            <person name="Liolios K."/>
            <person name="Nordberg H.P."/>
            <person name="Cantor M.N."/>
            <person name="Hua S.X."/>
            <person name="Woyke T."/>
        </authorList>
    </citation>
    <scope>NUCLEOTIDE SEQUENCE [LARGE SCALE GENOMIC DNA]</scope>
    <source>
        <strain evidence="7 8">DSM 43889</strain>
    </source>
</reference>
<comment type="caution">
    <text evidence="7">The sequence shown here is derived from an EMBL/GenBank/DDBJ whole genome shotgun (WGS) entry which is preliminary data.</text>
</comment>
<dbReference type="Gene3D" id="3.90.550.10">
    <property type="entry name" value="Spore Coat Polysaccharide Biosynthesis Protein SpsA, Chain A"/>
    <property type="match status" value="1"/>
</dbReference>
<evidence type="ECO:0000259" key="6">
    <source>
        <dbReference type="Pfam" id="PF00535"/>
    </source>
</evidence>
<proteinExistence type="inferred from homology"/>
<dbReference type="InterPro" id="IPR029044">
    <property type="entry name" value="Nucleotide-diphossugar_trans"/>
</dbReference>
<dbReference type="CDD" id="cd00761">
    <property type="entry name" value="Glyco_tranf_GTA_type"/>
    <property type="match status" value="1"/>
</dbReference>
<feature type="compositionally biased region" description="Basic and acidic residues" evidence="5">
    <location>
        <begin position="12"/>
        <end position="22"/>
    </location>
</feature>
<comment type="similarity">
    <text evidence="2">Belongs to the glycosyltransferase 2 family.</text>
</comment>
<dbReference type="RefSeq" id="WP_081715407.1">
    <property type="nucleotide sequence ID" value="NZ_AUBJ02000001.1"/>
</dbReference>
<feature type="domain" description="Glycosyltransferase 2-like" evidence="6">
    <location>
        <begin position="28"/>
        <end position="161"/>
    </location>
</feature>
<evidence type="ECO:0000256" key="3">
    <source>
        <dbReference type="ARBA" id="ARBA00022676"/>
    </source>
</evidence>
<feature type="region of interest" description="Disordered" evidence="5">
    <location>
        <begin position="1"/>
        <end position="22"/>
    </location>
</feature>
<feature type="compositionally biased region" description="Low complexity" evidence="5">
    <location>
        <begin position="1"/>
        <end position="11"/>
    </location>
</feature>
<evidence type="ECO:0000256" key="4">
    <source>
        <dbReference type="ARBA" id="ARBA00022679"/>
    </source>
</evidence>
<name>A0ABT1JC16_ACTCY</name>
<dbReference type="PANTHER" id="PTHR43179">
    <property type="entry name" value="RHAMNOSYLTRANSFERASE WBBL"/>
    <property type="match status" value="1"/>
</dbReference>
<keyword evidence="8" id="KW-1185">Reference proteome</keyword>
<comment type="pathway">
    <text evidence="1">Cell wall biogenesis; cell wall polysaccharide biosynthesis.</text>
</comment>
<evidence type="ECO:0000256" key="2">
    <source>
        <dbReference type="ARBA" id="ARBA00006739"/>
    </source>
</evidence>
<dbReference type="SUPFAM" id="SSF53448">
    <property type="entry name" value="Nucleotide-diphospho-sugar transferases"/>
    <property type="match status" value="1"/>
</dbReference>
<dbReference type="Pfam" id="PF00535">
    <property type="entry name" value="Glycos_transf_2"/>
    <property type="match status" value="1"/>
</dbReference>
<accession>A0ABT1JC16</accession>
<sequence length="305" mass="32781">MGAPLPRAGAPRPRDLPEPAAHRSTLDVLIPTRNRPTELAVTLAGLGAQDDDDRFGIIVSDQSDGTASYDTPAARAVLRTLHHRGHAVRLGRHLPRRGLAEHRQALLDASGADLVLCLDDDVWLAPGTIARLRRALAALGCGFVGNAVVGMSHVADRRPAEWEPYEEWPGRPVPEAVGPGSPAMARWTLHNAANPLHLAEHVLTGAEDWRAYKVAWVSGCVLYDRLALVACGGYDFWSDLPVEHAGEDVAAQWRVMRRFGGAGVLPSGAVHLESPTTVPDREAQATALPEFHRAGDEAGSGRDPR</sequence>
<organism evidence="7 8">
    <name type="scientific">Actinoalloteichus caeruleus DSM 43889</name>
    <dbReference type="NCBI Taxonomy" id="1120930"/>
    <lineage>
        <taxon>Bacteria</taxon>
        <taxon>Bacillati</taxon>
        <taxon>Actinomycetota</taxon>
        <taxon>Actinomycetes</taxon>
        <taxon>Pseudonocardiales</taxon>
        <taxon>Pseudonocardiaceae</taxon>
        <taxon>Actinoalloteichus</taxon>
        <taxon>Actinoalloteichus cyanogriseus</taxon>
    </lineage>
</organism>
<evidence type="ECO:0000313" key="7">
    <source>
        <dbReference type="EMBL" id="MCP2329839.1"/>
    </source>
</evidence>
<keyword evidence="3" id="KW-0328">Glycosyltransferase</keyword>
<feature type="region of interest" description="Disordered" evidence="5">
    <location>
        <begin position="272"/>
        <end position="305"/>
    </location>
</feature>